<dbReference type="Pfam" id="PF01791">
    <property type="entry name" value="DeoC"/>
    <property type="match status" value="1"/>
</dbReference>
<dbReference type="InterPro" id="IPR002915">
    <property type="entry name" value="DeoC/FbaB/LacD_aldolase"/>
</dbReference>
<reference evidence="1 2" key="1">
    <citation type="submission" date="2024-04" db="EMBL/GenBank/DDBJ databases">
        <title>Novel species of the genus Ideonella isolated from streams.</title>
        <authorList>
            <person name="Lu H."/>
        </authorList>
    </citation>
    <scope>NUCLEOTIDE SEQUENCE [LARGE SCALE GENOMIC DNA]</scope>
    <source>
        <strain evidence="1 2">DXS29W</strain>
    </source>
</reference>
<dbReference type="PIRSF" id="PIRSF038992">
    <property type="entry name" value="Aldolase_Ia"/>
    <property type="match status" value="1"/>
</dbReference>
<name>A0ABU9BY98_9BURK</name>
<dbReference type="SUPFAM" id="SSF51569">
    <property type="entry name" value="Aldolase"/>
    <property type="match status" value="1"/>
</dbReference>
<dbReference type="InterPro" id="IPR013785">
    <property type="entry name" value="Aldolase_TIM"/>
</dbReference>
<gene>
    <name evidence="1" type="ORF">AACH06_28330</name>
</gene>
<sequence>MKMNGSKLTRWSRVVNPQTGRGLLIPIDHGLTSGAIEGLRNSATPARWLNHPAITAVVAHKGMVARLNETGCLLGKGVILQLNGMISSAAQPHRKEMVASIDAALRMGADAVSLDLVFDGEQDSHNLKLLGAVADEASAYGLPVLVMVKCLGAQAAGDLAIPRLRRVVRSVWELGGDAVKLQKPDSISDIPLLLDGLADDIHVFFAGGPRSSDEEIARLLTLGLNSGAKGLCVGRNVFQNVHPEKFLTALGLRAARQSEESPALATAD</sequence>
<proteinExistence type="predicted"/>
<protein>
    <submittedName>
        <fullName evidence="1">Aldolase</fullName>
    </submittedName>
</protein>
<accession>A0ABU9BY98</accession>
<dbReference type="PANTHER" id="PTHR47916">
    <property type="entry name" value="FRUCTOSE-BISPHOSPHATE ALDOLASE CLASS 1"/>
    <property type="match status" value="1"/>
</dbReference>
<comment type="caution">
    <text evidence="1">The sequence shown here is derived from an EMBL/GenBank/DDBJ whole genome shotgun (WGS) entry which is preliminary data.</text>
</comment>
<evidence type="ECO:0000313" key="1">
    <source>
        <dbReference type="EMBL" id="MEK8034744.1"/>
    </source>
</evidence>
<dbReference type="PANTHER" id="PTHR47916:SF1">
    <property type="entry name" value="3-HYDROXY-5-PHOSPHONOOXYPENTANE-2,4-DIONE THIOLASE"/>
    <property type="match status" value="1"/>
</dbReference>
<dbReference type="SMART" id="SM01133">
    <property type="entry name" value="DeoC"/>
    <property type="match status" value="1"/>
</dbReference>
<dbReference type="InterPro" id="IPR041720">
    <property type="entry name" value="FbaB-like"/>
</dbReference>
<dbReference type="Gene3D" id="3.20.20.70">
    <property type="entry name" value="Aldolase class I"/>
    <property type="match status" value="1"/>
</dbReference>
<dbReference type="Proteomes" id="UP001371218">
    <property type="component" value="Unassembled WGS sequence"/>
</dbReference>
<dbReference type="RefSeq" id="WP_341429174.1">
    <property type="nucleotide sequence ID" value="NZ_JBBUTG010000034.1"/>
</dbReference>
<dbReference type="EMBL" id="JBBUTG010000034">
    <property type="protein sequence ID" value="MEK8034744.1"/>
    <property type="molecule type" value="Genomic_DNA"/>
</dbReference>
<dbReference type="InterPro" id="IPR050456">
    <property type="entry name" value="DeoC/FbaB_aldolase"/>
</dbReference>
<organism evidence="1 2">
    <name type="scientific">Ideonella lacteola</name>
    <dbReference type="NCBI Taxonomy" id="2984193"/>
    <lineage>
        <taxon>Bacteria</taxon>
        <taxon>Pseudomonadati</taxon>
        <taxon>Pseudomonadota</taxon>
        <taxon>Betaproteobacteria</taxon>
        <taxon>Burkholderiales</taxon>
        <taxon>Sphaerotilaceae</taxon>
        <taxon>Ideonella</taxon>
    </lineage>
</organism>
<evidence type="ECO:0000313" key="2">
    <source>
        <dbReference type="Proteomes" id="UP001371218"/>
    </source>
</evidence>
<keyword evidence="2" id="KW-1185">Reference proteome</keyword>